<proteinExistence type="predicted"/>
<evidence type="ECO:0000313" key="2">
    <source>
        <dbReference type="Proteomes" id="UP001162162"/>
    </source>
</evidence>
<comment type="caution">
    <text evidence="1">The sequence shown here is derived from an EMBL/GenBank/DDBJ whole genome shotgun (WGS) entry which is preliminary data.</text>
</comment>
<dbReference type="InterPro" id="IPR012337">
    <property type="entry name" value="RNaseH-like_sf"/>
</dbReference>
<sequence length="81" mass="9430">MVRDAIAFEITGVDFAGPLYLKNVTKAWICLFTCAVFRAALRRFVSRWGRPKTIYSDNGTNSRCEERNFEIRLELYCSGKW</sequence>
<evidence type="ECO:0008006" key="3">
    <source>
        <dbReference type="Google" id="ProtNLM"/>
    </source>
</evidence>
<dbReference type="EMBL" id="JAPWTK010000016">
    <property type="protein sequence ID" value="KAJ8958661.1"/>
    <property type="molecule type" value="Genomic_DNA"/>
</dbReference>
<dbReference type="SUPFAM" id="SSF53098">
    <property type="entry name" value="Ribonuclease H-like"/>
    <property type="match status" value="1"/>
</dbReference>
<dbReference type="InterPro" id="IPR036397">
    <property type="entry name" value="RNaseH_sf"/>
</dbReference>
<name>A0AAV8Z3H1_9CUCU</name>
<evidence type="ECO:0000313" key="1">
    <source>
        <dbReference type="EMBL" id="KAJ8958661.1"/>
    </source>
</evidence>
<reference evidence="1" key="1">
    <citation type="journal article" date="2023" name="Insect Mol. Biol.">
        <title>Genome sequencing provides insights into the evolution of gene families encoding plant cell wall-degrading enzymes in longhorned beetles.</title>
        <authorList>
            <person name="Shin N.R."/>
            <person name="Okamura Y."/>
            <person name="Kirsch R."/>
            <person name="Pauchet Y."/>
        </authorList>
    </citation>
    <scope>NUCLEOTIDE SEQUENCE</scope>
    <source>
        <strain evidence="1">AMC_N1</strain>
    </source>
</reference>
<protein>
    <recommendedName>
        <fullName evidence="3">Integrase catalytic domain-containing protein</fullName>
    </recommendedName>
</protein>
<accession>A0AAV8Z3H1</accession>
<dbReference type="Gene3D" id="3.30.420.10">
    <property type="entry name" value="Ribonuclease H-like superfamily/Ribonuclease H"/>
    <property type="match status" value="1"/>
</dbReference>
<dbReference type="GO" id="GO:0003676">
    <property type="term" value="F:nucleic acid binding"/>
    <property type="evidence" value="ECO:0007669"/>
    <property type="project" value="InterPro"/>
</dbReference>
<dbReference type="Proteomes" id="UP001162162">
    <property type="component" value="Unassembled WGS sequence"/>
</dbReference>
<dbReference type="AlphaFoldDB" id="A0AAV8Z3H1"/>
<organism evidence="1 2">
    <name type="scientific">Aromia moschata</name>
    <dbReference type="NCBI Taxonomy" id="1265417"/>
    <lineage>
        <taxon>Eukaryota</taxon>
        <taxon>Metazoa</taxon>
        <taxon>Ecdysozoa</taxon>
        <taxon>Arthropoda</taxon>
        <taxon>Hexapoda</taxon>
        <taxon>Insecta</taxon>
        <taxon>Pterygota</taxon>
        <taxon>Neoptera</taxon>
        <taxon>Endopterygota</taxon>
        <taxon>Coleoptera</taxon>
        <taxon>Polyphaga</taxon>
        <taxon>Cucujiformia</taxon>
        <taxon>Chrysomeloidea</taxon>
        <taxon>Cerambycidae</taxon>
        <taxon>Cerambycinae</taxon>
        <taxon>Callichromatini</taxon>
        <taxon>Aromia</taxon>
    </lineage>
</organism>
<keyword evidence="2" id="KW-1185">Reference proteome</keyword>
<gene>
    <name evidence="1" type="ORF">NQ318_016386</name>
</gene>